<dbReference type="Proteomes" id="UP001321760">
    <property type="component" value="Unassembled WGS sequence"/>
</dbReference>
<reference evidence="4" key="1">
    <citation type="journal article" date="2023" name="Mol. Phylogenet. Evol.">
        <title>Genome-scale phylogeny and comparative genomics of the fungal order Sordariales.</title>
        <authorList>
            <person name="Hensen N."/>
            <person name="Bonometti L."/>
            <person name="Westerberg I."/>
            <person name="Brannstrom I.O."/>
            <person name="Guillou S."/>
            <person name="Cros-Aarteil S."/>
            <person name="Calhoun S."/>
            <person name="Haridas S."/>
            <person name="Kuo A."/>
            <person name="Mondo S."/>
            <person name="Pangilinan J."/>
            <person name="Riley R."/>
            <person name="LaButti K."/>
            <person name="Andreopoulos B."/>
            <person name="Lipzen A."/>
            <person name="Chen C."/>
            <person name="Yan M."/>
            <person name="Daum C."/>
            <person name="Ng V."/>
            <person name="Clum A."/>
            <person name="Steindorff A."/>
            <person name="Ohm R.A."/>
            <person name="Martin F."/>
            <person name="Silar P."/>
            <person name="Natvig D.O."/>
            <person name="Lalanne C."/>
            <person name="Gautier V."/>
            <person name="Ament-Velasquez S.L."/>
            <person name="Kruys A."/>
            <person name="Hutchinson M.I."/>
            <person name="Powell A.J."/>
            <person name="Barry K."/>
            <person name="Miller A.N."/>
            <person name="Grigoriev I.V."/>
            <person name="Debuchy R."/>
            <person name="Gladieux P."/>
            <person name="Hiltunen Thoren M."/>
            <person name="Johannesson H."/>
        </authorList>
    </citation>
    <scope>NUCLEOTIDE SEQUENCE</scope>
    <source>
        <strain evidence="4">PSN243</strain>
    </source>
</reference>
<protein>
    <recommendedName>
        <fullName evidence="3">NmrA-like domain-containing protein</fullName>
    </recommendedName>
</protein>
<dbReference type="Gene3D" id="3.40.50.720">
    <property type="entry name" value="NAD(P)-binding Rossmann-like Domain"/>
    <property type="match status" value="1"/>
</dbReference>
<dbReference type="PANTHER" id="PTHR42748:SF31">
    <property type="entry name" value="NMRA-LIKE DOMAIN-CONTAINING PROTEIN-RELATED"/>
    <property type="match status" value="1"/>
</dbReference>
<evidence type="ECO:0000313" key="4">
    <source>
        <dbReference type="EMBL" id="KAK4444020.1"/>
    </source>
</evidence>
<accession>A0AAV9G9T8</accession>
<dbReference type="InterPro" id="IPR008030">
    <property type="entry name" value="NmrA-like"/>
</dbReference>
<evidence type="ECO:0000256" key="1">
    <source>
        <dbReference type="ARBA" id="ARBA00006328"/>
    </source>
</evidence>
<evidence type="ECO:0000313" key="5">
    <source>
        <dbReference type="Proteomes" id="UP001321760"/>
    </source>
</evidence>
<gene>
    <name evidence="4" type="ORF">QBC34DRAFT_360981</name>
</gene>
<dbReference type="GO" id="GO:0005634">
    <property type="term" value="C:nucleus"/>
    <property type="evidence" value="ECO:0007669"/>
    <property type="project" value="TreeGrafter"/>
</dbReference>
<sequence>MTPPTILITGATGNTALPLVQTLSHIHTSQTNPFLATHRILALTRTLTSPTSKYLTTLPGITLLQHSYLDITPSFLRTHNVVRAFIASQTTPSQFAEESTFLIACLEAGVEYVVRMSTTDANVKADCRAFYPRSHWAVEKMLESEEFKLKGMGWTSLRANVFAGFWLGGAVDFVKGWREKGEKGGVLRLIADEEAGVGVVDPKEVGVLAARLLAMGEEEVKLHKGRKYVINGPGDVSGRDIVRMVEEEIGEEVREVVFRDTSMVEAFVEGYPRELRNVISSFVYSGQTAWDGECTADTTSKEVLEIAPPKRTAEEVFRELVRG</sequence>
<dbReference type="Pfam" id="PF05368">
    <property type="entry name" value="NmrA"/>
    <property type="match status" value="1"/>
</dbReference>
<dbReference type="PANTHER" id="PTHR42748">
    <property type="entry name" value="NITROGEN METABOLITE REPRESSION PROTEIN NMRA FAMILY MEMBER"/>
    <property type="match status" value="1"/>
</dbReference>
<dbReference type="AlphaFoldDB" id="A0AAV9G9T8"/>
<name>A0AAV9G9T8_9PEZI</name>
<dbReference type="InterPro" id="IPR051164">
    <property type="entry name" value="NmrA-like_oxidored"/>
</dbReference>
<comment type="similarity">
    <text evidence="1">Belongs to the NmrA-type oxidoreductase family.</text>
</comment>
<dbReference type="EMBL" id="MU865983">
    <property type="protein sequence ID" value="KAK4444020.1"/>
    <property type="molecule type" value="Genomic_DNA"/>
</dbReference>
<keyword evidence="2" id="KW-0521">NADP</keyword>
<organism evidence="4 5">
    <name type="scientific">Podospora aff. communis PSN243</name>
    <dbReference type="NCBI Taxonomy" id="3040156"/>
    <lineage>
        <taxon>Eukaryota</taxon>
        <taxon>Fungi</taxon>
        <taxon>Dikarya</taxon>
        <taxon>Ascomycota</taxon>
        <taxon>Pezizomycotina</taxon>
        <taxon>Sordariomycetes</taxon>
        <taxon>Sordariomycetidae</taxon>
        <taxon>Sordariales</taxon>
        <taxon>Podosporaceae</taxon>
        <taxon>Podospora</taxon>
    </lineage>
</organism>
<reference evidence="4" key="2">
    <citation type="submission" date="2023-05" db="EMBL/GenBank/DDBJ databases">
        <authorList>
            <consortium name="Lawrence Berkeley National Laboratory"/>
            <person name="Steindorff A."/>
            <person name="Hensen N."/>
            <person name="Bonometti L."/>
            <person name="Westerberg I."/>
            <person name="Brannstrom I.O."/>
            <person name="Guillou S."/>
            <person name="Cros-Aarteil S."/>
            <person name="Calhoun S."/>
            <person name="Haridas S."/>
            <person name="Kuo A."/>
            <person name="Mondo S."/>
            <person name="Pangilinan J."/>
            <person name="Riley R."/>
            <person name="Labutti K."/>
            <person name="Andreopoulos B."/>
            <person name="Lipzen A."/>
            <person name="Chen C."/>
            <person name="Yanf M."/>
            <person name="Daum C."/>
            <person name="Ng V."/>
            <person name="Clum A."/>
            <person name="Ohm R."/>
            <person name="Martin F."/>
            <person name="Silar P."/>
            <person name="Natvig D."/>
            <person name="Lalanne C."/>
            <person name="Gautier V."/>
            <person name="Ament-Velasquez S.L."/>
            <person name="Kruys A."/>
            <person name="Hutchinson M.I."/>
            <person name="Powell A.J."/>
            <person name="Barry K."/>
            <person name="Miller A.N."/>
            <person name="Grigoriev I.V."/>
            <person name="Debuchy R."/>
            <person name="Gladieux P."/>
            <person name="Thoren M.H."/>
            <person name="Johannesson H."/>
        </authorList>
    </citation>
    <scope>NUCLEOTIDE SEQUENCE</scope>
    <source>
        <strain evidence="4">PSN243</strain>
    </source>
</reference>
<dbReference type="SUPFAM" id="SSF51735">
    <property type="entry name" value="NAD(P)-binding Rossmann-fold domains"/>
    <property type="match status" value="1"/>
</dbReference>
<keyword evidence="5" id="KW-1185">Reference proteome</keyword>
<comment type="caution">
    <text evidence="4">The sequence shown here is derived from an EMBL/GenBank/DDBJ whole genome shotgun (WGS) entry which is preliminary data.</text>
</comment>
<evidence type="ECO:0000259" key="3">
    <source>
        <dbReference type="Pfam" id="PF05368"/>
    </source>
</evidence>
<proteinExistence type="inferred from homology"/>
<feature type="domain" description="NmrA-like" evidence="3">
    <location>
        <begin position="5"/>
        <end position="280"/>
    </location>
</feature>
<evidence type="ECO:0000256" key="2">
    <source>
        <dbReference type="ARBA" id="ARBA00022857"/>
    </source>
</evidence>
<dbReference type="InterPro" id="IPR036291">
    <property type="entry name" value="NAD(P)-bd_dom_sf"/>
</dbReference>